<feature type="domain" description="Exostosin GT47" evidence="6">
    <location>
        <begin position="80"/>
        <end position="413"/>
    </location>
</feature>
<keyword evidence="3" id="KW-0328">Glycosyltransferase</keyword>
<dbReference type="PANTHER" id="PTHR11062">
    <property type="entry name" value="EXOSTOSIN HEPARAN SULFATE GLYCOSYLTRANSFERASE -RELATED"/>
    <property type="match status" value="1"/>
</dbReference>
<dbReference type="Pfam" id="PF03016">
    <property type="entry name" value="Exostosin_GT47"/>
    <property type="match status" value="1"/>
</dbReference>
<dbReference type="PANTHER" id="PTHR11062:SF282">
    <property type="entry name" value="XYLOGLUCAN GALACTOSYLTRANSFERASE GT11-RELATED"/>
    <property type="match status" value="1"/>
</dbReference>
<comment type="similarity">
    <text evidence="2">Belongs to the glycosyltransferase 47 family.</text>
</comment>
<evidence type="ECO:0000313" key="8">
    <source>
        <dbReference type="Proteomes" id="UP000594263"/>
    </source>
</evidence>
<dbReference type="GO" id="GO:0016757">
    <property type="term" value="F:glycosyltransferase activity"/>
    <property type="evidence" value="ECO:0007669"/>
    <property type="project" value="UniProtKB-KW"/>
</dbReference>
<evidence type="ECO:0000313" key="7">
    <source>
        <dbReference type="EnsemblPlants" id="Kaladp0009s0005.1.v1.1.CDS.1"/>
    </source>
</evidence>
<proteinExistence type="inferred from homology"/>
<dbReference type="GO" id="GO:0000139">
    <property type="term" value="C:Golgi membrane"/>
    <property type="evidence" value="ECO:0007669"/>
    <property type="project" value="UniProtKB-SubCell"/>
</dbReference>
<reference evidence="7" key="1">
    <citation type="submission" date="2021-01" db="UniProtKB">
        <authorList>
            <consortium name="EnsemblPlants"/>
        </authorList>
    </citation>
    <scope>IDENTIFICATION</scope>
</reference>
<dbReference type="Gramene" id="Kaladp0009s0005.1.v1.1">
    <property type="protein sequence ID" value="Kaladp0009s0005.1.v1.1.CDS.1"/>
    <property type="gene ID" value="Kaladp0009s0005.v1.1"/>
</dbReference>
<evidence type="ECO:0000256" key="3">
    <source>
        <dbReference type="ARBA" id="ARBA00022676"/>
    </source>
</evidence>
<evidence type="ECO:0000256" key="2">
    <source>
        <dbReference type="ARBA" id="ARBA00010271"/>
    </source>
</evidence>
<sequence>MKKPKLPNCHNHVCLIIFGSSFLASTMAYIYFSSSIHGVFAASRPHTSGSQPAASHDSLVPSGPVSQPNVTVVVVDDDPCSGKYIFIHQLPPKFNSDVLLECDRLLPMTDMCVSIQNDGFGPLIFNGSTGEGGFKPETWFATNQFTLELIFHKRMKQYPCLTHNSSSANALFVPFYAGLDAGRTLWALNTTVRDRVAIEFLNYISSLKEWKVMDGRDHFFVAGRIGWEFRRFGDNGSDWGNSLMCQPQSKHTSMLTIEASKFKNEVSIPYPTYFHPSTSDQVRQWQRSVEHTERRFLFAFAGALRPNQPGSIRNELFAQCLATSEECALLSCSNTFDPKCHHPLNVLKLFQNARFCLQPTGDSPTRRSTFDSIISGCIPVFFRMESGPEQYVWHFPRNYTSYSVYIPEEDVQMKKADIRSILSRIPAEKVTAMRREVIKMIPRVIYRNAGRGDGLEQKDAFDVAVEGILNRVENIKREFSSGIESGLYF</sequence>
<comment type="subcellular location">
    <subcellularLocation>
        <location evidence="1">Golgi apparatus membrane</location>
        <topology evidence="1">Single-pass type II membrane protein</topology>
    </subcellularLocation>
</comment>
<dbReference type="InterPro" id="IPR040911">
    <property type="entry name" value="Exostosin_GT47"/>
</dbReference>
<dbReference type="AlphaFoldDB" id="A0A7N0REM6"/>
<keyword evidence="3" id="KW-0808">Transferase</keyword>
<keyword evidence="8" id="KW-1185">Reference proteome</keyword>
<dbReference type="Proteomes" id="UP000594263">
    <property type="component" value="Unplaced"/>
</dbReference>
<evidence type="ECO:0000256" key="1">
    <source>
        <dbReference type="ARBA" id="ARBA00004323"/>
    </source>
</evidence>
<keyword evidence="4" id="KW-0812">Transmembrane</keyword>
<dbReference type="EnsemblPlants" id="Kaladp0009s0005.1.v1.1">
    <property type="protein sequence ID" value="Kaladp0009s0005.1.v1.1.CDS.1"/>
    <property type="gene ID" value="Kaladp0009s0005.v1.1"/>
</dbReference>
<accession>A0A7N0REM6</accession>
<evidence type="ECO:0000259" key="6">
    <source>
        <dbReference type="Pfam" id="PF03016"/>
    </source>
</evidence>
<dbReference type="InterPro" id="IPR004263">
    <property type="entry name" value="Exostosin"/>
</dbReference>
<name>A0A7N0REM6_KALFE</name>
<keyword evidence="5" id="KW-0333">Golgi apparatus</keyword>
<evidence type="ECO:0000256" key="5">
    <source>
        <dbReference type="ARBA" id="ARBA00023034"/>
    </source>
</evidence>
<evidence type="ECO:0000256" key="4">
    <source>
        <dbReference type="ARBA" id="ARBA00022968"/>
    </source>
</evidence>
<organism evidence="7 8">
    <name type="scientific">Kalanchoe fedtschenkoi</name>
    <name type="common">Lavender scallops</name>
    <name type="synonym">South American air plant</name>
    <dbReference type="NCBI Taxonomy" id="63787"/>
    <lineage>
        <taxon>Eukaryota</taxon>
        <taxon>Viridiplantae</taxon>
        <taxon>Streptophyta</taxon>
        <taxon>Embryophyta</taxon>
        <taxon>Tracheophyta</taxon>
        <taxon>Spermatophyta</taxon>
        <taxon>Magnoliopsida</taxon>
        <taxon>eudicotyledons</taxon>
        <taxon>Gunneridae</taxon>
        <taxon>Pentapetalae</taxon>
        <taxon>Saxifragales</taxon>
        <taxon>Crassulaceae</taxon>
        <taxon>Kalanchoe</taxon>
    </lineage>
</organism>
<protein>
    <recommendedName>
        <fullName evidence="6">Exostosin GT47 domain-containing protein</fullName>
    </recommendedName>
</protein>
<keyword evidence="4" id="KW-0735">Signal-anchor</keyword>